<feature type="region of interest" description="Disordered" evidence="1">
    <location>
        <begin position="117"/>
        <end position="257"/>
    </location>
</feature>
<comment type="caution">
    <text evidence="2">The sequence shown here is derived from an EMBL/GenBank/DDBJ whole genome shotgun (WGS) entry which is preliminary data.</text>
</comment>
<feature type="compositionally biased region" description="Basic and acidic residues" evidence="1">
    <location>
        <begin position="180"/>
        <end position="205"/>
    </location>
</feature>
<evidence type="ECO:0000313" key="3">
    <source>
        <dbReference type="Proteomes" id="UP000887013"/>
    </source>
</evidence>
<dbReference type="OrthoDB" id="8908633at2759"/>
<feature type="region of interest" description="Disordered" evidence="1">
    <location>
        <begin position="79"/>
        <end position="105"/>
    </location>
</feature>
<dbReference type="AlphaFoldDB" id="A0A8X6UAC0"/>
<evidence type="ECO:0000313" key="2">
    <source>
        <dbReference type="EMBL" id="GFT94447.1"/>
    </source>
</evidence>
<gene>
    <name evidence="2" type="ORF">NPIL_487641</name>
</gene>
<accession>A0A8X6UAC0</accession>
<feature type="compositionally biased region" description="Polar residues" evidence="1">
    <location>
        <begin position="209"/>
        <end position="223"/>
    </location>
</feature>
<feature type="compositionally biased region" description="Basic and acidic residues" evidence="1">
    <location>
        <begin position="147"/>
        <end position="156"/>
    </location>
</feature>
<dbReference type="Proteomes" id="UP000887013">
    <property type="component" value="Unassembled WGS sequence"/>
</dbReference>
<proteinExistence type="predicted"/>
<reference evidence="2" key="1">
    <citation type="submission" date="2020-08" db="EMBL/GenBank/DDBJ databases">
        <title>Multicomponent nature underlies the extraordinary mechanical properties of spider dragline silk.</title>
        <authorList>
            <person name="Kono N."/>
            <person name="Nakamura H."/>
            <person name="Mori M."/>
            <person name="Yoshida Y."/>
            <person name="Ohtoshi R."/>
            <person name="Malay A.D."/>
            <person name="Moran D.A.P."/>
            <person name="Tomita M."/>
            <person name="Numata K."/>
            <person name="Arakawa K."/>
        </authorList>
    </citation>
    <scope>NUCLEOTIDE SEQUENCE</scope>
</reference>
<dbReference type="EMBL" id="BMAW01121515">
    <property type="protein sequence ID" value="GFT94447.1"/>
    <property type="molecule type" value="Genomic_DNA"/>
</dbReference>
<evidence type="ECO:0000256" key="1">
    <source>
        <dbReference type="SAM" id="MobiDB-lite"/>
    </source>
</evidence>
<keyword evidence="3" id="KW-1185">Reference proteome</keyword>
<protein>
    <submittedName>
        <fullName evidence="2">Uncharacterized protein</fullName>
    </submittedName>
</protein>
<organism evidence="2 3">
    <name type="scientific">Nephila pilipes</name>
    <name type="common">Giant wood spider</name>
    <name type="synonym">Nephila maculata</name>
    <dbReference type="NCBI Taxonomy" id="299642"/>
    <lineage>
        <taxon>Eukaryota</taxon>
        <taxon>Metazoa</taxon>
        <taxon>Ecdysozoa</taxon>
        <taxon>Arthropoda</taxon>
        <taxon>Chelicerata</taxon>
        <taxon>Arachnida</taxon>
        <taxon>Araneae</taxon>
        <taxon>Araneomorphae</taxon>
        <taxon>Entelegynae</taxon>
        <taxon>Araneoidea</taxon>
        <taxon>Nephilidae</taxon>
        <taxon>Nephila</taxon>
    </lineage>
</organism>
<sequence>MNSNIVTISELIKHRNLVKRNGEKIFSIQIDTTQDINVAYQRAVIVRYIKDNEECERLICVINCVSEKERLWQHRHNQHYQHDTSLNPRNSRPGEQPHYLGPMSSRRYQDRGVSELHPTDQLAKPGRKERILNSPLCHSGRSRRPHLTKDCTKDMDPPSTCAHCQGEHTANHLQCPMNPPKKEDKQKKAAEDRQKLRAALKEKNAIRTGVSTARPNDRTTPTSYAEAAKISPSPPPPPKLNHQNHFNPTDGAGQETNTTLIDDQLSPAQLLSHWTRPPPPDLTLSFHIRTKPASTEELRLNRYNKAVTHST</sequence>
<name>A0A8X6UAC0_NEPPI</name>